<organism evidence="1 2">
    <name type="scientific">Edaphosphingomonas laterariae</name>
    <dbReference type="NCBI Taxonomy" id="861865"/>
    <lineage>
        <taxon>Bacteria</taxon>
        <taxon>Pseudomonadati</taxon>
        <taxon>Pseudomonadota</taxon>
        <taxon>Alphaproteobacteria</taxon>
        <taxon>Sphingomonadales</taxon>
        <taxon>Rhizorhabdaceae</taxon>
        <taxon>Edaphosphingomonas</taxon>
    </lineage>
</organism>
<gene>
    <name evidence="1" type="ORF">SAMN06295912_15711</name>
</gene>
<dbReference type="Proteomes" id="UP000198281">
    <property type="component" value="Unassembled WGS sequence"/>
</dbReference>
<accession>A0A239KRB6</accession>
<name>A0A239KRB6_9SPHN</name>
<keyword evidence="2" id="KW-1185">Reference proteome</keyword>
<evidence type="ECO:0000313" key="1">
    <source>
        <dbReference type="EMBL" id="SNT20079.1"/>
    </source>
</evidence>
<proteinExistence type="predicted"/>
<protein>
    <submittedName>
        <fullName evidence="1">Uncharacterized protein</fullName>
    </submittedName>
</protein>
<reference evidence="2" key="1">
    <citation type="submission" date="2017-06" db="EMBL/GenBank/DDBJ databases">
        <authorList>
            <person name="Varghese N."/>
            <person name="Submissions S."/>
        </authorList>
    </citation>
    <scope>NUCLEOTIDE SEQUENCE [LARGE SCALE GENOMIC DNA]</scope>
    <source>
        <strain evidence="2">LNB2</strain>
    </source>
</reference>
<evidence type="ECO:0000313" key="2">
    <source>
        <dbReference type="Proteomes" id="UP000198281"/>
    </source>
</evidence>
<dbReference type="AlphaFoldDB" id="A0A239KRB6"/>
<dbReference type="EMBL" id="FZOS01000057">
    <property type="protein sequence ID" value="SNT20079.1"/>
    <property type="molecule type" value="Genomic_DNA"/>
</dbReference>
<sequence length="61" mass="7186">MRRNRDEAARFCRDGQKVRRRKVRGRGRADMSALEQTRERPLDAAQAKLVAFVCRDLRADR</sequence>